<organism evidence="2 3">
    <name type="scientific">Marinobacterium zhoushanense</name>
    <dbReference type="NCBI Taxonomy" id="1679163"/>
    <lineage>
        <taxon>Bacteria</taxon>
        <taxon>Pseudomonadati</taxon>
        <taxon>Pseudomonadota</taxon>
        <taxon>Gammaproteobacteria</taxon>
        <taxon>Oceanospirillales</taxon>
        <taxon>Oceanospirillaceae</taxon>
        <taxon>Marinobacterium</taxon>
    </lineage>
</organism>
<accession>A0ABQ1KRY6</accession>
<dbReference type="InterPro" id="IPR018640">
    <property type="entry name" value="DUF2063"/>
</dbReference>
<dbReference type="Gene3D" id="1.10.150.690">
    <property type="entry name" value="DUF2063"/>
    <property type="match status" value="1"/>
</dbReference>
<dbReference type="EMBL" id="BMIJ01000007">
    <property type="protein sequence ID" value="GGC04484.1"/>
    <property type="molecule type" value="Genomic_DNA"/>
</dbReference>
<sequence length="256" mass="28364">MSQSIYPEMDFQKALLDPTQPVPEGLSAWNGSDPTARFDVYRNNVIVSLIEALESTFSVVQSLVGDTFFRAMAREYLFQRLPDNPVLSYFGGDFPDFIAQFEPAASLPYLADTARLEWFRVRAYHAADAAPLSTQALQLALAQPERLPSLCIALHPSAQLLRSRYAVVSLWAAHQGLLPLSQVDPMQPEQALVLRPELEVEVIPLDPATALFTSALQQGEKLARALETTLSSHPEFDLHAALATLITRQALLSLEY</sequence>
<evidence type="ECO:0000313" key="3">
    <source>
        <dbReference type="Proteomes" id="UP000629025"/>
    </source>
</evidence>
<dbReference type="RefSeq" id="WP_229680806.1">
    <property type="nucleotide sequence ID" value="NZ_BMIJ01000007.1"/>
</dbReference>
<evidence type="ECO:0000259" key="1">
    <source>
        <dbReference type="Pfam" id="PF09836"/>
    </source>
</evidence>
<name>A0ABQ1KRY6_9GAMM</name>
<comment type="caution">
    <text evidence="2">The sequence shown here is derived from an EMBL/GenBank/DDBJ whole genome shotgun (WGS) entry which is preliminary data.</text>
</comment>
<gene>
    <name evidence="2" type="ORF">GCM10011352_33350</name>
</gene>
<dbReference type="Pfam" id="PF09836">
    <property type="entry name" value="DUF2063"/>
    <property type="match status" value="1"/>
</dbReference>
<proteinExistence type="predicted"/>
<keyword evidence="3" id="KW-1185">Reference proteome</keyword>
<reference evidence="3" key="1">
    <citation type="journal article" date="2019" name="Int. J. Syst. Evol. Microbiol.">
        <title>The Global Catalogue of Microorganisms (GCM) 10K type strain sequencing project: providing services to taxonomists for standard genome sequencing and annotation.</title>
        <authorList>
            <consortium name="The Broad Institute Genomics Platform"/>
            <consortium name="The Broad Institute Genome Sequencing Center for Infectious Disease"/>
            <person name="Wu L."/>
            <person name="Ma J."/>
        </authorList>
    </citation>
    <scope>NUCLEOTIDE SEQUENCE [LARGE SCALE GENOMIC DNA]</scope>
    <source>
        <strain evidence="3">CGMCC 1.15341</strain>
    </source>
</reference>
<dbReference type="InterPro" id="IPR044922">
    <property type="entry name" value="DUF2063_N_sf"/>
</dbReference>
<protein>
    <submittedName>
        <fullName evidence="2">DUF2063 domain-containing protein</fullName>
    </submittedName>
</protein>
<evidence type="ECO:0000313" key="2">
    <source>
        <dbReference type="EMBL" id="GGC04484.1"/>
    </source>
</evidence>
<feature type="domain" description="Putative DNA-binding" evidence="1">
    <location>
        <begin position="10"/>
        <end position="98"/>
    </location>
</feature>
<dbReference type="Proteomes" id="UP000629025">
    <property type="component" value="Unassembled WGS sequence"/>
</dbReference>